<feature type="transmembrane region" description="Helical" evidence="8">
    <location>
        <begin position="281"/>
        <end position="301"/>
    </location>
</feature>
<feature type="transmembrane region" description="Helical" evidence="8">
    <location>
        <begin position="203"/>
        <end position="221"/>
    </location>
</feature>
<keyword evidence="3" id="KW-1003">Cell membrane</keyword>
<evidence type="ECO:0000313" key="10">
    <source>
        <dbReference type="Proteomes" id="UP000029482"/>
    </source>
</evidence>
<feature type="transmembrane region" description="Helical" evidence="8">
    <location>
        <begin position="307"/>
        <end position="326"/>
    </location>
</feature>
<dbReference type="Proteomes" id="UP000029482">
    <property type="component" value="Chromosome"/>
</dbReference>
<feature type="transmembrane region" description="Helical" evidence="8">
    <location>
        <begin position="148"/>
        <end position="166"/>
    </location>
</feature>
<evidence type="ECO:0000256" key="3">
    <source>
        <dbReference type="ARBA" id="ARBA00022475"/>
    </source>
</evidence>
<keyword evidence="6 8" id="KW-0472">Membrane</keyword>
<dbReference type="STRING" id="1907.SGLAU_29685"/>
<feature type="transmembrane region" description="Helical" evidence="8">
    <location>
        <begin position="118"/>
        <end position="136"/>
    </location>
</feature>
<evidence type="ECO:0000256" key="5">
    <source>
        <dbReference type="ARBA" id="ARBA00022989"/>
    </source>
</evidence>
<proteinExistence type="inferred from homology"/>
<organism evidence="9 10">
    <name type="scientific">Streptomyces glaucescens</name>
    <dbReference type="NCBI Taxonomy" id="1907"/>
    <lineage>
        <taxon>Bacteria</taxon>
        <taxon>Bacillati</taxon>
        <taxon>Actinomycetota</taxon>
        <taxon>Actinomycetes</taxon>
        <taxon>Kitasatosporales</taxon>
        <taxon>Streptomycetaceae</taxon>
        <taxon>Streptomyces</taxon>
    </lineage>
</organism>
<evidence type="ECO:0000256" key="6">
    <source>
        <dbReference type="ARBA" id="ARBA00023136"/>
    </source>
</evidence>
<comment type="subcellular location">
    <subcellularLocation>
        <location evidence="1">Cell membrane</location>
        <topology evidence="1">Multi-pass membrane protein</topology>
    </subcellularLocation>
</comment>
<reference evidence="10" key="1">
    <citation type="journal article" date="2015" name="J. Biotechnol.">
        <title>Complete genome sequence of the actinobacterium Streptomyces glaucescens GLA.O (DSM 40922) consisting of a linear chromosome and one linear plasmid.</title>
        <authorList>
            <person name="Ortseifen V."/>
            <person name="Winkler A."/>
            <person name="Albersmeier A."/>
            <person name="Wendler S."/>
            <person name="Puhler A."/>
            <person name="Kalinowski J."/>
            <person name="Ruckert C."/>
        </authorList>
    </citation>
    <scope>NUCLEOTIDE SEQUENCE [LARGE SCALE GENOMIC DNA]</scope>
    <source>
        <strain evidence="10">DSM 40922 / GLA O</strain>
    </source>
</reference>
<keyword evidence="5 8" id="KW-1133">Transmembrane helix</keyword>
<evidence type="ECO:0000256" key="2">
    <source>
        <dbReference type="ARBA" id="ARBA00005914"/>
    </source>
</evidence>
<dbReference type="GO" id="GO:0005886">
    <property type="term" value="C:plasma membrane"/>
    <property type="evidence" value="ECO:0007669"/>
    <property type="project" value="UniProtKB-SubCell"/>
</dbReference>
<dbReference type="Pfam" id="PF03253">
    <property type="entry name" value="UT"/>
    <property type="match status" value="1"/>
</dbReference>
<evidence type="ECO:0000256" key="1">
    <source>
        <dbReference type="ARBA" id="ARBA00004651"/>
    </source>
</evidence>
<dbReference type="GO" id="GO:0015204">
    <property type="term" value="F:urea transmembrane transporter activity"/>
    <property type="evidence" value="ECO:0007669"/>
    <property type="project" value="InterPro"/>
</dbReference>
<dbReference type="KEGG" id="sgu:SGLAU_29685"/>
<evidence type="ECO:0000256" key="8">
    <source>
        <dbReference type="SAM" id="Phobius"/>
    </source>
</evidence>
<dbReference type="InterPro" id="IPR004937">
    <property type="entry name" value="Urea_transporter"/>
</dbReference>
<dbReference type="Gene3D" id="1.10.3430.10">
    <property type="entry name" value="Ammonium transporter AmtB like domains"/>
    <property type="match status" value="1"/>
</dbReference>
<feature type="region of interest" description="Disordered" evidence="7">
    <location>
        <begin position="331"/>
        <end position="388"/>
    </location>
</feature>
<dbReference type="OrthoDB" id="3672812at2"/>
<dbReference type="AlphaFoldDB" id="A0A089Z7Z2"/>
<keyword evidence="4 8" id="KW-0812">Transmembrane</keyword>
<evidence type="ECO:0000313" key="9">
    <source>
        <dbReference type="EMBL" id="AIS01871.1"/>
    </source>
</evidence>
<keyword evidence="10" id="KW-1185">Reference proteome</keyword>
<evidence type="ECO:0000256" key="7">
    <source>
        <dbReference type="SAM" id="MobiDB-lite"/>
    </source>
</evidence>
<feature type="transmembrane region" description="Helical" evidence="8">
    <location>
        <begin position="42"/>
        <end position="60"/>
    </location>
</feature>
<dbReference type="HOGENOM" id="CLU_047509_0_1_11"/>
<dbReference type="eggNOG" id="COG4413">
    <property type="taxonomic scope" value="Bacteria"/>
</dbReference>
<feature type="transmembrane region" description="Helical" evidence="8">
    <location>
        <begin position="228"/>
        <end position="248"/>
    </location>
</feature>
<comment type="similarity">
    <text evidence="2">Belongs to the urea transporter family.</text>
</comment>
<evidence type="ECO:0000256" key="4">
    <source>
        <dbReference type="ARBA" id="ARBA00022692"/>
    </source>
</evidence>
<dbReference type="InterPro" id="IPR029020">
    <property type="entry name" value="Ammonium/urea_transptr"/>
</dbReference>
<name>A0A089Z7Z2_STRGA</name>
<dbReference type="PANTHER" id="PTHR10464:SF4">
    <property type="entry name" value="UREA TRANSPORTER"/>
    <property type="match status" value="1"/>
</dbReference>
<gene>
    <name evidence="9" type="ORF">SGLAU_29685</name>
</gene>
<accession>A0A089Z7Z2</accession>
<feature type="transmembrane region" description="Helical" evidence="8">
    <location>
        <begin position="254"/>
        <end position="274"/>
    </location>
</feature>
<sequence>MRKLGWNISRGWDVRRPKGLRRWRPGRTGGFPAQVLRGLGQVMLLASPWTGALGCLAVALADWRYAVYATGGAALGTGTARVLGVSRDRLDPGLEGFNSALAALCCAVLLGPSRPSTALFAAAGCAVVTVLTAAAVRLLRGWDLPPLTLPYCVLAVAVSAAAPAFARLRPHDGGPTGPAAAPGPAGPHLEEAARAFLHNVSQLFFLERWYVGALLLAAVLLADRTAGLAACAGSATGVLTAWVLGAPAPLIADGTMGCNAVLVAMALYGVLLPAAPATLPYALLGAATATVLTPAVAALLGPLGGRAFTWPFVLTTLCFLAAARSFPRLTGRGEAPAGPVPRRAPRGSSVPAGRRSTGHGSGAEAGTESVACTVSTRSPAPGRTDRVP</sequence>
<dbReference type="EMBL" id="CP009438">
    <property type="protein sequence ID" value="AIS01871.1"/>
    <property type="molecule type" value="Genomic_DNA"/>
</dbReference>
<dbReference type="PANTHER" id="PTHR10464">
    <property type="entry name" value="UREA TRANSPORTER"/>
    <property type="match status" value="1"/>
</dbReference>
<protein>
    <submittedName>
        <fullName evidence="9">Urea transporter</fullName>
    </submittedName>
</protein>
<feature type="compositionally biased region" description="Low complexity" evidence="7">
    <location>
        <begin position="332"/>
        <end position="352"/>
    </location>
</feature>